<comment type="caution">
    <text evidence="8">The sequence shown here is derived from an EMBL/GenBank/DDBJ whole genome shotgun (WGS) entry which is preliminary data.</text>
</comment>
<dbReference type="SMART" id="SM00448">
    <property type="entry name" value="REC"/>
    <property type="match status" value="1"/>
</dbReference>
<dbReference type="InterPro" id="IPR029787">
    <property type="entry name" value="Nucleotide_cyclase"/>
</dbReference>
<protein>
    <submittedName>
        <fullName evidence="8">PAS domain S-box-containing protein</fullName>
    </submittedName>
</protein>
<dbReference type="Pfam" id="PF00990">
    <property type="entry name" value="GGDEF"/>
    <property type="match status" value="2"/>
</dbReference>
<dbReference type="SUPFAM" id="SSF141868">
    <property type="entry name" value="EAL domain-like"/>
    <property type="match status" value="1"/>
</dbReference>
<feature type="domain" description="PAC" evidence="5">
    <location>
        <begin position="325"/>
        <end position="377"/>
    </location>
</feature>
<dbReference type="InterPro" id="IPR043128">
    <property type="entry name" value="Rev_trsase/Diguanyl_cyclase"/>
</dbReference>
<dbReference type="SMART" id="SM00052">
    <property type="entry name" value="EAL"/>
    <property type="match status" value="1"/>
</dbReference>
<accession>A0ABR6GRB8</accession>
<dbReference type="InterPro" id="IPR035965">
    <property type="entry name" value="PAS-like_dom_sf"/>
</dbReference>
<evidence type="ECO:0000259" key="5">
    <source>
        <dbReference type="PROSITE" id="PS50113"/>
    </source>
</evidence>
<dbReference type="RefSeq" id="WP_184294514.1">
    <property type="nucleotide sequence ID" value="NZ_JACHXO010000003.1"/>
</dbReference>
<evidence type="ECO:0000259" key="4">
    <source>
        <dbReference type="PROSITE" id="PS50112"/>
    </source>
</evidence>
<dbReference type="SUPFAM" id="SSF55073">
    <property type="entry name" value="Nucleotide cyclase"/>
    <property type="match status" value="1"/>
</dbReference>
<dbReference type="Gene3D" id="3.40.50.2300">
    <property type="match status" value="1"/>
</dbReference>
<dbReference type="CDD" id="cd01948">
    <property type="entry name" value="EAL"/>
    <property type="match status" value="1"/>
</dbReference>
<dbReference type="NCBIfam" id="TIGR00254">
    <property type="entry name" value="GGDEF"/>
    <property type="match status" value="1"/>
</dbReference>
<evidence type="ECO:0000259" key="7">
    <source>
        <dbReference type="PROSITE" id="PS50887"/>
    </source>
</evidence>
<dbReference type="InterPro" id="IPR035919">
    <property type="entry name" value="EAL_sf"/>
</dbReference>
<reference evidence="8 9" key="1">
    <citation type="submission" date="2020-08" db="EMBL/GenBank/DDBJ databases">
        <title>Genomic Encyclopedia of Type Strains, Phase III (KMG-III): the genomes of soil and plant-associated and newly described type strains.</title>
        <authorList>
            <person name="Whitman W."/>
        </authorList>
    </citation>
    <scope>NUCLEOTIDE SEQUENCE [LARGE SCALE GENOMIC DNA]</scope>
    <source>
        <strain evidence="8 9">CECT 7247</strain>
    </source>
</reference>
<organism evidence="8 9">
    <name type="scientific">Roseateles terrae</name>
    <dbReference type="NCBI Taxonomy" id="431060"/>
    <lineage>
        <taxon>Bacteria</taxon>
        <taxon>Pseudomonadati</taxon>
        <taxon>Pseudomonadota</taxon>
        <taxon>Betaproteobacteria</taxon>
        <taxon>Burkholderiales</taxon>
        <taxon>Sphaerotilaceae</taxon>
        <taxon>Roseateles</taxon>
    </lineage>
</organism>
<evidence type="ECO:0000313" key="9">
    <source>
        <dbReference type="Proteomes" id="UP000574369"/>
    </source>
</evidence>
<dbReference type="SUPFAM" id="SSF52172">
    <property type="entry name" value="CheY-like"/>
    <property type="match status" value="1"/>
</dbReference>
<dbReference type="PROSITE" id="PS50883">
    <property type="entry name" value="EAL"/>
    <property type="match status" value="1"/>
</dbReference>
<evidence type="ECO:0000313" key="8">
    <source>
        <dbReference type="EMBL" id="MBB3194657.1"/>
    </source>
</evidence>
<dbReference type="InterPro" id="IPR001633">
    <property type="entry name" value="EAL_dom"/>
</dbReference>
<dbReference type="Gene3D" id="3.20.20.450">
    <property type="entry name" value="EAL domain"/>
    <property type="match status" value="1"/>
</dbReference>
<dbReference type="PROSITE" id="PS50887">
    <property type="entry name" value="GGDEF"/>
    <property type="match status" value="1"/>
</dbReference>
<evidence type="ECO:0000259" key="6">
    <source>
        <dbReference type="PROSITE" id="PS50883"/>
    </source>
</evidence>
<feature type="domain" description="PAS" evidence="4">
    <location>
        <begin position="257"/>
        <end position="301"/>
    </location>
</feature>
<dbReference type="InterPro" id="IPR011006">
    <property type="entry name" value="CheY-like_superfamily"/>
</dbReference>
<feature type="domain" description="Response regulatory" evidence="3">
    <location>
        <begin position="13"/>
        <end position="128"/>
    </location>
</feature>
<name>A0ABR6GRB8_9BURK</name>
<dbReference type="SMART" id="SM00091">
    <property type="entry name" value="PAS"/>
    <property type="match status" value="1"/>
</dbReference>
<dbReference type="SMART" id="SM00267">
    <property type="entry name" value="GGDEF"/>
    <property type="match status" value="1"/>
</dbReference>
<dbReference type="InterPro" id="IPR000700">
    <property type="entry name" value="PAS-assoc_C"/>
</dbReference>
<dbReference type="Pfam" id="PF00072">
    <property type="entry name" value="Response_reg"/>
    <property type="match status" value="1"/>
</dbReference>
<keyword evidence="9" id="KW-1185">Reference proteome</keyword>
<dbReference type="CDD" id="cd01949">
    <property type="entry name" value="GGDEF"/>
    <property type="match status" value="1"/>
</dbReference>
<dbReference type="InterPro" id="IPR052155">
    <property type="entry name" value="Biofilm_reg_signaling"/>
</dbReference>
<feature type="region of interest" description="Disordered" evidence="2">
    <location>
        <begin position="491"/>
        <end position="513"/>
    </location>
</feature>
<dbReference type="InterPro" id="IPR000014">
    <property type="entry name" value="PAS"/>
</dbReference>
<proteinExistence type="predicted"/>
<sequence>MPELAEASRRTVRIQIVEDERIVALDLRAGLEQLGYEVVGIAANEPDALKLARHAEPDLVLMDIHLDRGSDGISAARQLRELLQVPVIFLSAYGEPETLQRAAEAAPYGYLLKPFELRELNATVRMAMVRRAAERQTEDAERRLRLALESARLAVLELHAGPTGHQLRWVGQDSVPELRGLTQAETLGQLTRGLEPRGQTALQTLLQLGTPVDLTCAWQPEDEPGRWLEIHARHFEPEGLVIGMVRDVSERVERENRLRQASVAFDATDEAILFLDGDQRVLSCNSAFAQLTGWAMQDVIGHQPDEFLFARRQGDAVREPGARQWHGEVTCRRRDGSCFPALQHFAAVVDDEGVASHHVLSFADISEIRQAQHALHHQALHDALTGLGNRVLLQQALQAADGPLALFFMDLDGFKTINDTLGHDAGDDLLRQVATRIRGLLRKDDVAVRLGGDEFVVLLRQMEQEDAALQVAQKLLAAVARPVLLDIGGGSGPGPVSSGSGGPEHPSSDALAQQTAHQTVLITASIGVALYPGQVDSPHTLLRAADAAMYQAKARGRCRAVLFKSAMADVASHRLKLEQGLRLALDQREFRLAWQPVVDLRSGRIVGAEVLLRWAHPQMGEVPPARFIPVAEDTGLIIAIGAWVLDQAVAQAAAWRAQGLPELRVAVNVSVRQFDQDDMPTRVAQTLARHGFPAHLLELELTESLIAQEVSTELALRRLRDLGVRLALDDFGTGFSSLAQLTALPMDRLKIDRSFIQSQAQLGSSQAVVRSIVALASGLNLDITAEGVETLDQQQWLLSLADMQAQGYLFHKPMPPEALARLLMS</sequence>
<evidence type="ECO:0000256" key="1">
    <source>
        <dbReference type="PROSITE-ProRule" id="PRU00169"/>
    </source>
</evidence>
<dbReference type="PROSITE" id="PS50110">
    <property type="entry name" value="RESPONSE_REGULATORY"/>
    <property type="match status" value="1"/>
</dbReference>
<dbReference type="CDD" id="cd00130">
    <property type="entry name" value="PAS"/>
    <property type="match status" value="1"/>
</dbReference>
<dbReference type="Pfam" id="PF00563">
    <property type="entry name" value="EAL"/>
    <property type="match status" value="1"/>
</dbReference>
<dbReference type="NCBIfam" id="TIGR00229">
    <property type="entry name" value="sensory_box"/>
    <property type="match status" value="1"/>
</dbReference>
<evidence type="ECO:0000256" key="2">
    <source>
        <dbReference type="SAM" id="MobiDB-lite"/>
    </source>
</evidence>
<dbReference type="SUPFAM" id="SSF55785">
    <property type="entry name" value="PYP-like sensor domain (PAS domain)"/>
    <property type="match status" value="1"/>
</dbReference>
<evidence type="ECO:0000259" key="3">
    <source>
        <dbReference type="PROSITE" id="PS50110"/>
    </source>
</evidence>
<dbReference type="Gene3D" id="3.30.70.270">
    <property type="match status" value="1"/>
</dbReference>
<dbReference type="Proteomes" id="UP000574369">
    <property type="component" value="Unassembled WGS sequence"/>
</dbReference>
<gene>
    <name evidence="8" type="ORF">FHS28_002053</name>
</gene>
<dbReference type="PROSITE" id="PS50113">
    <property type="entry name" value="PAC"/>
    <property type="match status" value="1"/>
</dbReference>
<keyword evidence="1" id="KW-0597">Phosphoprotein</keyword>
<feature type="domain" description="EAL" evidence="6">
    <location>
        <begin position="574"/>
        <end position="825"/>
    </location>
</feature>
<dbReference type="PROSITE" id="PS50112">
    <property type="entry name" value="PAS"/>
    <property type="match status" value="1"/>
</dbReference>
<dbReference type="Pfam" id="PF13426">
    <property type="entry name" value="PAS_9"/>
    <property type="match status" value="1"/>
</dbReference>
<feature type="domain" description="GGDEF" evidence="7">
    <location>
        <begin position="402"/>
        <end position="565"/>
    </location>
</feature>
<dbReference type="PANTHER" id="PTHR44757">
    <property type="entry name" value="DIGUANYLATE CYCLASE DGCP"/>
    <property type="match status" value="1"/>
</dbReference>
<dbReference type="EMBL" id="JACHXO010000003">
    <property type="protein sequence ID" value="MBB3194657.1"/>
    <property type="molecule type" value="Genomic_DNA"/>
</dbReference>
<dbReference type="PANTHER" id="PTHR44757:SF2">
    <property type="entry name" value="BIOFILM ARCHITECTURE MAINTENANCE PROTEIN MBAA"/>
    <property type="match status" value="1"/>
</dbReference>
<dbReference type="InterPro" id="IPR001789">
    <property type="entry name" value="Sig_transdc_resp-reg_receiver"/>
</dbReference>
<dbReference type="Gene3D" id="3.30.450.20">
    <property type="entry name" value="PAS domain"/>
    <property type="match status" value="2"/>
</dbReference>
<feature type="modified residue" description="4-aspartylphosphate" evidence="1">
    <location>
        <position position="63"/>
    </location>
</feature>
<dbReference type="InterPro" id="IPR000160">
    <property type="entry name" value="GGDEF_dom"/>
</dbReference>
<dbReference type="CDD" id="cd17534">
    <property type="entry name" value="REC_DC-like"/>
    <property type="match status" value="1"/>
</dbReference>